<comment type="caution">
    <text evidence="2">The sequence shown here is derived from an EMBL/GenBank/DDBJ whole genome shotgun (WGS) entry which is preliminary data.</text>
</comment>
<feature type="region of interest" description="Disordered" evidence="1">
    <location>
        <begin position="111"/>
        <end position="141"/>
    </location>
</feature>
<evidence type="ECO:0000313" key="3">
    <source>
        <dbReference type="Proteomes" id="UP000237347"/>
    </source>
</evidence>
<feature type="compositionally biased region" description="Polar residues" evidence="1">
    <location>
        <begin position="117"/>
        <end position="141"/>
    </location>
</feature>
<protein>
    <submittedName>
        <fullName evidence="2">Uncharacterized protein</fullName>
    </submittedName>
</protein>
<gene>
    <name evidence="2" type="ORF">CFP56_006112</name>
</gene>
<evidence type="ECO:0000256" key="1">
    <source>
        <dbReference type="SAM" id="MobiDB-lite"/>
    </source>
</evidence>
<evidence type="ECO:0000313" key="2">
    <source>
        <dbReference type="EMBL" id="KAK7813085.1"/>
    </source>
</evidence>
<sequence length="159" mass="17751">MLERGFDNKAWKVGEKHSRPLAIYELESYSSEIFVQENLLTDIEIEKSKLLSSSIIITRSYKVSGNEVGQLVESLPNLWSHTENLGAHDVHCPLSHSLDLKSKSLKSKMRSKDDSSYISSNQDQQLAGEQSTNENAQISGEPTNVPALQLVRKLGYAFA</sequence>
<keyword evidence="3" id="KW-1185">Reference proteome</keyword>
<accession>A0AAW0IFN9</accession>
<proteinExistence type="predicted"/>
<reference evidence="2 3" key="1">
    <citation type="journal article" date="2018" name="Sci. Data">
        <title>The draft genome sequence of cork oak.</title>
        <authorList>
            <person name="Ramos A.M."/>
            <person name="Usie A."/>
            <person name="Barbosa P."/>
            <person name="Barros P.M."/>
            <person name="Capote T."/>
            <person name="Chaves I."/>
            <person name="Simoes F."/>
            <person name="Abreu I."/>
            <person name="Carrasquinho I."/>
            <person name="Faro C."/>
            <person name="Guimaraes J.B."/>
            <person name="Mendonca D."/>
            <person name="Nobrega F."/>
            <person name="Rodrigues L."/>
            <person name="Saibo N.J.M."/>
            <person name="Varela M.C."/>
            <person name="Egas C."/>
            <person name="Matos J."/>
            <person name="Miguel C.M."/>
            <person name="Oliveira M.M."/>
            <person name="Ricardo C.P."/>
            <person name="Goncalves S."/>
        </authorList>
    </citation>
    <scope>NUCLEOTIDE SEQUENCE [LARGE SCALE GENOMIC DNA]</scope>
    <source>
        <strain evidence="3">cv. HL8</strain>
    </source>
</reference>
<name>A0AAW0IFN9_QUESU</name>
<dbReference type="Proteomes" id="UP000237347">
    <property type="component" value="Unassembled WGS sequence"/>
</dbReference>
<organism evidence="2 3">
    <name type="scientific">Quercus suber</name>
    <name type="common">Cork oak</name>
    <dbReference type="NCBI Taxonomy" id="58331"/>
    <lineage>
        <taxon>Eukaryota</taxon>
        <taxon>Viridiplantae</taxon>
        <taxon>Streptophyta</taxon>
        <taxon>Embryophyta</taxon>
        <taxon>Tracheophyta</taxon>
        <taxon>Spermatophyta</taxon>
        <taxon>Magnoliopsida</taxon>
        <taxon>eudicotyledons</taxon>
        <taxon>Gunneridae</taxon>
        <taxon>Pentapetalae</taxon>
        <taxon>rosids</taxon>
        <taxon>fabids</taxon>
        <taxon>Fagales</taxon>
        <taxon>Fagaceae</taxon>
        <taxon>Quercus</taxon>
    </lineage>
</organism>
<dbReference type="EMBL" id="PKMF04001313">
    <property type="protein sequence ID" value="KAK7813085.1"/>
    <property type="molecule type" value="Genomic_DNA"/>
</dbReference>
<dbReference type="AlphaFoldDB" id="A0AAW0IFN9"/>